<evidence type="ECO:0000313" key="1">
    <source>
        <dbReference type="EMBL" id="TWW76436.1"/>
    </source>
</evidence>
<gene>
    <name evidence="1" type="ORF">D4764_13G0010980</name>
</gene>
<comment type="caution">
    <text evidence="1">The sequence shown here is derived from an EMBL/GenBank/DDBJ whole genome shotgun (WGS) entry which is preliminary data.</text>
</comment>
<reference evidence="1 2" key="1">
    <citation type="submission" date="2019-04" db="EMBL/GenBank/DDBJ databases">
        <title>Chromosome genome assembly for Takifugu flavidus.</title>
        <authorList>
            <person name="Xiao S."/>
        </authorList>
    </citation>
    <scope>NUCLEOTIDE SEQUENCE [LARGE SCALE GENOMIC DNA]</scope>
    <source>
        <strain evidence="1">HTHZ2018</strain>
        <tissue evidence="1">Muscle</tissue>
    </source>
</reference>
<organism evidence="1 2">
    <name type="scientific">Takifugu flavidus</name>
    <name type="common">sansaifugu</name>
    <dbReference type="NCBI Taxonomy" id="433684"/>
    <lineage>
        <taxon>Eukaryota</taxon>
        <taxon>Metazoa</taxon>
        <taxon>Chordata</taxon>
        <taxon>Craniata</taxon>
        <taxon>Vertebrata</taxon>
        <taxon>Euteleostomi</taxon>
        <taxon>Actinopterygii</taxon>
        <taxon>Neopterygii</taxon>
        <taxon>Teleostei</taxon>
        <taxon>Neoteleostei</taxon>
        <taxon>Acanthomorphata</taxon>
        <taxon>Eupercaria</taxon>
        <taxon>Tetraodontiformes</taxon>
        <taxon>Tetradontoidea</taxon>
        <taxon>Tetraodontidae</taxon>
        <taxon>Takifugu</taxon>
    </lineage>
</organism>
<evidence type="ECO:0000313" key="2">
    <source>
        <dbReference type="Proteomes" id="UP000324091"/>
    </source>
</evidence>
<name>A0A5C6PB41_9TELE</name>
<dbReference type="Proteomes" id="UP000324091">
    <property type="component" value="Chromosome 13"/>
</dbReference>
<protein>
    <submittedName>
        <fullName evidence="1">Uncharacterized protein</fullName>
    </submittedName>
</protein>
<dbReference type="EMBL" id="RHFK02000005">
    <property type="protein sequence ID" value="TWW76436.1"/>
    <property type="molecule type" value="Genomic_DNA"/>
</dbReference>
<keyword evidence="2" id="KW-1185">Reference proteome</keyword>
<proteinExistence type="predicted"/>
<sequence>MGKFRTAVSRARAAPDLPIPARLRYITCTKKTSRYPGAPTATATLTVTAIVGDSGSALVPLRHAVPSLRESPEPPPQRKIALYPPPAIPVVGINNLDRIN</sequence>
<dbReference type="AlphaFoldDB" id="A0A5C6PB41"/>
<accession>A0A5C6PB41</accession>